<evidence type="ECO:0000259" key="3">
    <source>
        <dbReference type="SMART" id="SM00421"/>
    </source>
</evidence>
<dbReference type="KEGG" id="ddb:E7747_03030"/>
<evidence type="ECO:0000313" key="4">
    <source>
        <dbReference type="EMBL" id="QCD41370.1"/>
    </source>
</evidence>
<feature type="domain" description="HTH luxR-type" evidence="3">
    <location>
        <begin position="500"/>
        <end position="557"/>
    </location>
</feature>
<keyword evidence="2" id="KW-0472">Membrane</keyword>
<dbReference type="PROSITE" id="PS51257">
    <property type="entry name" value="PROKAR_LIPOPROTEIN"/>
    <property type="match status" value="1"/>
</dbReference>
<dbReference type="RefSeq" id="WP_136414023.1">
    <property type="nucleotide sequence ID" value="NZ_CP039396.1"/>
</dbReference>
<dbReference type="SMART" id="SM00421">
    <property type="entry name" value="HTH_LUXR"/>
    <property type="match status" value="1"/>
</dbReference>
<dbReference type="Proteomes" id="UP000297149">
    <property type="component" value="Chromosome"/>
</dbReference>
<dbReference type="InterPro" id="IPR016032">
    <property type="entry name" value="Sig_transdc_resp-reg_C-effctor"/>
</dbReference>
<proteinExistence type="predicted"/>
<evidence type="ECO:0000256" key="1">
    <source>
        <dbReference type="SAM" id="Coils"/>
    </source>
</evidence>
<keyword evidence="1" id="KW-0175">Coiled coil</keyword>
<feature type="transmembrane region" description="Helical" evidence="2">
    <location>
        <begin position="374"/>
        <end position="396"/>
    </location>
</feature>
<dbReference type="EMBL" id="CP039396">
    <property type="protein sequence ID" value="QCD41370.1"/>
    <property type="molecule type" value="Genomic_DNA"/>
</dbReference>
<dbReference type="GO" id="GO:0003677">
    <property type="term" value="F:DNA binding"/>
    <property type="evidence" value="ECO:0007669"/>
    <property type="project" value="InterPro"/>
</dbReference>
<keyword evidence="2" id="KW-1133">Transmembrane helix</keyword>
<evidence type="ECO:0000256" key="2">
    <source>
        <dbReference type="SAM" id="Phobius"/>
    </source>
</evidence>
<dbReference type="AlphaFoldDB" id="A0A4P7W1Y8"/>
<dbReference type="GO" id="GO:0006355">
    <property type="term" value="P:regulation of DNA-templated transcription"/>
    <property type="evidence" value="ECO:0007669"/>
    <property type="project" value="InterPro"/>
</dbReference>
<gene>
    <name evidence="4" type="ORF">E7747_03030</name>
</gene>
<reference evidence="5" key="1">
    <citation type="submission" date="2019-02" db="EMBL/GenBank/DDBJ databases">
        <title>Isolation and identification of novel species under the genus Muribaculum.</title>
        <authorList>
            <person name="Miyake S."/>
            <person name="Ding Y."/>
            <person name="Low A."/>
            <person name="Soh M."/>
            <person name="Seedorf H."/>
        </authorList>
    </citation>
    <scope>NUCLEOTIDE SEQUENCE [LARGE SCALE GENOMIC DNA]</scope>
    <source>
        <strain evidence="5">H5</strain>
    </source>
</reference>
<sequence>MNTKKLLHRYPLLLILVAFIVASLAMSCGRNTEIECRLSKAEAIIKQHPDSAYMILKGVDYEALSTREQKARYALIHAKANMYMGYSLVTDTIIPVAVNFYKDNGDTTAYIESVVAQAHHLRSIELKDEAFSLIDSVAASMPDNIQKNLNQELLGFTFADKDYSRSLELIERQIRLADDNKKRFNFEIKKITPLVALDRSSDAVALCDSLFDLPEAPETGTAEWLYLRVNYATALGERRETSTKAVEILKDAIERMKGAPAEKLAEFYVPMINLQLNSGNLTEATEYADMIDRMNVDLFRNDPVAATYLEFLKIVLNYEHSGALSLSRLSNTANSLRRVSNDLETKRQERDDALETSYDLSRRNYELTIERQRMWLFIVAFMFVALVLIGVIYLIAHRRRQRLIEAEERIDALEQLSKAAAVSSTDDKKALLKKTLLQQIGIIKTFAESPTIQNQEALRKICNVGNSESISDALVNWQELYPVIDELYDCFHTKLLNDYPGVFSEREIQILCLLRADFSTKEIGVLIQQTSNSVYVSKTSIRKKLNLPPKDDFITFLTASIRP</sequence>
<dbReference type="InterPro" id="IPR000792">
    <property type="entry name" value="Tscrpt_reg_LuxR_C"/>
</dbReference>
<feature type="coiled-coil region" evidence="1">
    <location>
        <begin position="326"/>
        <end position="356"/>
    </location>
</feature>
<dbReference type="SUPFAM" id="SSF46894">
    <property type="entry name" value="C-terminal effector domain of the bipartite response regulators"/>
    <property type="match status" value="1"/>
</dbReference>
<keyword evidence="5" id="KW-1185">Reference proteome</keyword>
<accession>A0A4P7W1Y8</accession>
<name>A0A4P7W1Y8_9BACT</name>
<protein>
    <recommendedName>
        <fullName evidence="3">HTH luxR-type domain-containing protein</fullName>
    </recommendedName>
</protein>
<evidence type="ECO:0000313" key="5">
    <source>
        <dbReference type="Proteomes" id="UP000297149"/>
    </source>
</evidence>
<keyword evidence="2" id="KW-0812">Transmembrane</keyword>
<organism evidence="4 5">
    <name type="scientific">Duncaniella dubosii</name>
    <dbReference type="NCBI Taxonomy" id="2518971"/>
    <lineage>
        <taxon>Bacteria</taxon>
        <taxon>Pseudomonadati</taxon>
        <taxon>Bacteroidota</taxon>
        <taxon>Bacteroidia</taxon>
        <taxon>Bacteroidales</taxon>
        <taxon>Muribaculaceae</taxon>
        <taxon>Duncaniella</taxon>
    </lineage>
</organism>